<evidence type="ECO:0000256" key="5">
    <source>
        <dbReference type="ARBA" id="ARBA00005363"/>
    </source>
</evidence>
<dbReference type="AlphaFoldDB" id="A0AAE0X391"/>
<accession>A0AAE0X391</accession>
<keyword evidence="17" id="KW-0968">Cytoplasmic vesicle</keyword>
<feature type="transmembrane region" description="Helical" evidence="19">
    <location>
        <begin position="289"/>
        <end position="309"/>
    </location>
</feature>
<evidence type="ECO:0000256" key="16">
    <source>
        <dbReference type="ARBA" id="ARBA00023157"/>
    </source>
</evidence>
<comment type="similarity">
    <text evidence="5">Belongs to the ATG27 family.</text>
</comment>
<reference evidence="22" key="1">
    <citation type="journal article" date="2023" name="Mol. Phylogenet. Evol.">
        <title>Genome-scale phylogeny and comparative genomics of the fungal order Sordariales.</title>
        <authorList>
            <person name="Hensen N."/>
            <person name="Bonometti L."/>
            <person name="Westerberg I."/>
            <person name="Brannstrom I.O."/>
            <person name="Guillou S."/>
            <person name="Cros-Aarteil S."/>
            <person name="Calhoun S."/>
            <person name="Haridas S."/>
            <person name="Kuo A."/>
            <person name="Mondo S."/>
            <person name="Pangilinan J."/>
            <person name="Riley R."/>
            <person name="LaButti K."/>
            <person name="Andreopoulos B."/>
            <person name="Lipzen A."/>
            <person name="Chen C."/>
            <person name="Yan M."/>
            <person name="Daum C."/>
            <person name="Ng V."/>
            <person name="Clum A."/>
            <person name="Steindorff A."/>
            <person name="Ohm R.A."/>
            <person name="Martin F."/>
            <person name="Silar P."/>
            <person name="Natvig D.O."/>
            <person name="Lalanne C."/>
            <person name="Gautier V."/>
            <person name="Ament-Velasquez S.L."/>
            <person name="Kruys A."/>
            <person name="Hutchinson M.I."/>
            <person name="Powell A.J."/>
            <person name="Barry K."/>
            <person name="Miller A.N."/>
            <person name="Grigoriev I.V."/>
            <person name="Debuchy R."/>
            <person name="Gladieux P."/>
            <person name="Hiltunen Thoren M."/>
            <person name="Johannesson H."/>
        </authorList>
    </citation>
    <scope>NUCLEOTIDE SEQUENCE</scope>
    <source>
        <strain evidence="22">CBS 314.62</strain>
    </source>
</reference>
<evidence type="ECO:0000256" key="6">
    <source>
        <dbReference type="ARBA" id="ARBA00013776"/>
    </source>
</evidence>
<gene>
    <name evidence="22" type="ORF">B0T22DRAFT_264883</name>
</gene>
<evidence type="ECO:0000256" key="4">
    <source>
        <dbReference type="ARBA" id="ARBA00004614"/>
    </source>
</evidence>
<dbReference type="EMBL" id="JAULSO010000004">
    <property type="protein sequence ID" value="KAK3683894.1"/>
    <property type="molecule type" value="Genomic_DNA"/>
</dbReference>
<sequence length="362" mass="39961">MKTPRWSGGVEAAAFLSPLLLLAAPAPAAAMLRCRELVVDGHKFDLGELAGPHTVVTHEYSPPSYYNSTYTLDICAPLKRKDKVDKGLECPNGSRVCAIKHRFDPAKKEDQVIEVIPVAGSLADHGGRPFDWEAKRLSTSADAADKGKEGVRLTLKGGVYKARKQQAVVEFRCNANVTGLEGEWESEDQYVPGEEEKETDESGKKEKARRDGDDGDEKKGNGGEGEGEGTPETQRKKDNAALIWNGWKSEGDTDTVYLTWDTKFACEKAVDEPPKTTPPPPADDESRHWGFFTWIVILVFLATAAYLIFGSWLNYNRYGARGWDLLPHGDAIRDIPYLLKDWTRRVLNTVQSSGSRGGYSAV</sequence>
<evidence type="ECO:0000256" key="15">
    <source>
        <dbReference type="ARBA" id="ARBA00023136"/>
    </source>
</evidence>
<evidence type="ECO:0000256" key="1">
    <source>
        <dbReference type="ARBA" id="ARBA00004304"/>
    </source>
</evidence>
<name>A0AAE0X391_9PEZI</name>
<dbReference type="PANTHER" id="PTHR15071:SF13">
    <property type="entry name" value="AUTOPHAGY-RELATED PROTEIN 27"/>
    <property type="match status" value="1"/>
</dbReference>
<dbReference type="GO" id="GO:0006914">
    <property type="term" value="P:autophagy"/>
    <property type="evidence" value="ECO:0007669"/>
    <property type="project" value="UniProtKB-KW"/>
</dbReference>
<keyword evidence="7" id="KW-0813">Transport</keyword>
<keyword evidence="16" id="KW-1015">Disulfide bond</keyword>
<evidence type="ECO:0000256" key="11">
    <source>
        <dbReference type="ARBA" id="ARBA00022989"/>
    </source>
</evidence>
<reference evidence="22" key="2">
    <citation type="submission" date="2023-06" db="EMBL/GenBank/DDBJ databases">
        <authorList>
            <consortium name="Lawrence Berkeley National Laboratory"/>
            <person name="Haridas S."/>
            <person name="Hensen N."/>
            <person name="Bonometti L."/>
            <person name="Westerberg I."/>
            <person name="Brannstrom I.O."/>
            <person name="Guillou S."/>
            <person name="Cros-Aarteil S."/>
            <person name="Calhoun S."/>
            <person name="Kuo A."/>
            <person name="Mondo S."/>
            <person name="Pangilinan J."/>
            <person name="Riley R."/>
            <person name="Labutti K."/>
            <person name="Andreopoulos B."/>
            <person name="Lipzen A."/>
            <person name="Chen C."/>
            <person name="Yanf M."/>
            <person name="Daum C."/>
            <person name="Ng V."/>
            <person name="Clum A."/>
            <person name="Steindorff A."/>
            <person name="Ohm R."/>
            <person name="Martin F."/>
            <person name="Silar P."/>
            <person name="Natvig D."/>
            <person name="Lalanne C."/>
            <person name="Gautier V."/>
            <person name="Ament-Velasquez S.L."/>
            <person name="Kruys A."/>
            <person name="Hutchinson M.I."/>
            <person name="Powell A.J."/>
            <person name="Barry K."/>
            <person name="Miller A.N."/>
            <person name="Grigoriev I.V."/>
            <person name="Debuchy R."/>
            <person name="Gladieux P."/>
            <person name="Thoren M.H."/>
            <person name="Johannesson H."/>
        </authorList>
    </citation>
    <scope>NUCLEOTIDE SEQUENCE</scope>
    <source>
        <strain evidence="22">CBS 314.62</strain>
    </source>
</reference>
<dbReference type="InterPro" id="IPR044865">
    <property type="entry name" value="MRH_dom"/>
</dbReference>
<evidence type="ECO:0000256" key="3">
    <source>
        <dbReference type="ARBA" id="ARBA00004472"/>
    </source>
</evidence>
<evidence type="ECO:0000256" key="18">
    <source>
        <dbReference type="SAM" id="MobiDB-lite"/>
    </source>
</evidence>
<evidence type="ECO:0000256" key="8">
    <source>
        <dbReference type="ARBA" id="ARBA00022692"/>
    </source>
</evidence>
<keyword evidence="13" id="KW-0333">Golgi apparatus</keyword>
<keyword evidence="9 20" id="KW-0732">Signal</keyword>
<protein>
    <recommendedName>
        <fullName evidence="6">Autophagy-related protein 27</fullName>
    </recommendedName>
</protein>
<comment type="subcellular location">
    <subcellularLocation>
        <location evidence="2">Cytoplasmic vesicle membrane</location>
        <topology evidence="2">Single-pass type I membrane protein</topology>
    </subcellularLocation>
    <subcellularLocation>
        <location evidence="4">Golgi apparatus membrane</location>
        <topology evidence="4">Single-pass type I membrane protein</topology>
    </subcellularLocation>
    <subcellularLocation>
        <location evidence="1">Mitochondrion membrane</location>
        <topology evidence="1">Single-pass membrane protein</topology>
    </subcellularLocation>
    <subcellularLocation>
        <location evidence="3">Preautophagosomal structure membrane</location>
        <topology evidence="3">Single-pass type I membrane protein</topology>
    </subcellularLocation>
</comment>
<evidence type="ECO:0000256" key="2">
    <source>
        <dbReference type="ARBA" id="ARBA00004358"/>
    </source>
</evidence>
<evidence type="ECO:0000256" key="13">
    <source>
        <dbReference type="ARBA" id="ARBA00023034"/>
    </source>
</evidence>
<dbReference type="PROSITE" id="PS51914">
    <property type="entry name" value="MRH"/>
    <property type="match status" value="1"/>
</dbReference>
<dbReference type="SUPFAM" id="SSF50911">
    <property type="entry name" value="Mannose 6-phosphate receptor domain"/>
    <property type="match status" value="1"/>
</dbReference>
<keyword evidence="12" id="KW-0072">Autophagy</keyword>
<dbReference type="GO" id="GO:0031966">
    <property type="term" value="C:mitochondrial membrane"/>
    <property type="evidence" value="ECO:0007669"/>
    <property type="project" value="UniProtKB-SubCell"/>
</dbReference>
<evidence type="ECO:0000259" key="21">
    <source>
        <dbReference type="PROSITE" id="PS51914"/>
    </source>
</evidence>
<dbReference type="Gene3D" id="2.70.130.10">
    <property type="entry name" value="Mannose-6-phosphate receptor binding domain"/>
    <property type="match status" value="1"/>
</dbReference>
<keyword evidence="11 19" id="KW-1133">Transmembrane helix</keyword>
<feature type="compositionally biased region" description="Basic and acidic residues" evidence="18">
    <location>
        <begin position="200"/>
        <end position="221"/>
    </location>
</feature>
<evidence type="ECO:0000256" key="20">
    <source>
        <dbReference type="SAM" id="SignalP"/>
    </source>
</evidence>
<evidence type="ECO:0000256" key="12">
    <source>
        <dbReference type="ARBA" id="ARBA00023006"/>
    </source>
</evidence>
<dbReference type="Pfam" id="PF09451">
    <property type="entry name" value="ATG27"/>
    <property type="match status" value="1"/>
</dbReference>
<keyword evidence="23" id="KW-1185">Reference proteome</keyword>
<keyword evidence="14" id="KW-0496">Mitochondrion</keyword>
<evidence type="ECO:0000256" key="9">
    <source>
        <dbReference type="ARBA" id="ARBA00022729"/>
    </source>
</evidence>
<dbReference type="GO" id="GO:0034045">
    <property type="term" value="C:phagophore assembly site membrane"/>
    <property type="evidence" value="ECO:0007669"/>
    <property type="project" value="UniProtKB-SubCell"/>
</dbReference>
<evidence type="ECO:0000256" key="14">
    <source>
        <dbReference type="ARBA" id="ARBA00023128"/>
    </source>
</evidence>
<evidence type="ECO:0000256" key="10">
    <source>
        <dbReference type="ARBA" id="ARBA00022927"/>
    </source>
</evidence>
<feature type="compositionally biased region" description="Acidic residues" evidence="18">
    <location>
        <begin position="183"/>
        <end position="199"/>
    </location>
</feature>
<dbReference type="InterPro" id="IPR009011">
    <property type="entry name" value="Man6P_isomerase_rcpt-bd_dom_sf"/>
</dbReference>
<evidence type="ECO:0000313" key="23">
    <source>
        <dbReference type="Proteomes" id="UP001270362"/>
    </source>
</evidence>
<dbReference type="Proteomes" id="UP001270362">
    <property type="component" value="Unassembled WGS sequence"/>
</dbReference>
<evidence type="ECO:0000256" key="7">
    <source>
        <dbReference type="ARBA" id="ARBA00022448"/>
    </source>
</evidence>
<feature type="signal peptide" evidence="20">
    <location>
        <begin position="1"/>
        <end position="30"/>
    </location>
</feature>
<evidence type="ECO:0000313" key="22">
    <source>
        <dbReference type="EMBL" id="KAK3683894.1"/>
    </source>
</evidence>
<feature type="domain" description="MRH" evidence="21">
    <location>
        <begin position="32"/>
        <end position="268"/>
    </location>
</feature>
<evidence type="ECO:0000256" key="19">
    <source>
        <dbReference type="SAM" id="Phobius"/>
    </source>
</evidence>
<dbReference type="PANTHER" id="PTHR15071">
    <property type="entry name" value="MANNOSE-6-PHOSPHATE RECEPTOR FAMILY MEMBER"/>
    <property type="match status" value="1"/>
</dbReference>
<feature type="chain" id="PRO_5042036533" description="Autophagy-related protein 27" evidence="20">
    <location>
        <begin position="31"/>
        <end position="362"/>
    </location>
</feature>
<keyword evidence="10" id="KW-0653">Protein transport</keyword>
<evidence type="ECO:0000256" key="17">
    <source>
        <dbReference type="ARBA" id="ARBA00023329"/>
    </source>
</evidence>
<comment type="caution">
    <text evidence="22">The sequence shown here is derived from an EMBL/GenBank/DDBJ whole genome shotgun (WGS) entry which is preliminary data.</text>
</comment>
<dbReference type="GO" id="GO:0030659">
    <property type="term" value="C:cytoplasmic vesicle membrane"/>
    <property type="evidence" value="ECO:0007669"/>
    <property type="project" value="UniProtKB-SubCell"/>
</dbReference>
<keyword evidence="8 19" id="KW-0812">Transmembrane</keyword>
<feature type="region of interest" description="Disordered" evidence="18">
    <location>
        <begin position="183"/>
        <end position="236"/>
    </location>
</feature>
<dbReference type="GO" id="GO:0000139">
    <property type="term" value="C:Golgi membrane"/>
    <property type="evidence" value="ECO:0007669"/>
    <property type="project" value="UniProtKB-SubCell"/>
</dbReference>
<organism evidence="22 23">
    <name type="scientific">Podospora appendiculata</name>
    <dbReference type="NCBI Taxonomy" id="314037"/>
    <lineage>
        <taxon>Eukaryota</taxon>
        <taxon>Fungi</taxon>
        <taxon>Dikarya</taxon>
        <taxon>Ascomycota</taxon>
        <taxon>Pezizomycotina</taxon>
        <taxon>Sordariomycetes</taxon>
        <taxon>Sordariomycetidae</taxon>
        <taxon>Sordariales</taxon>
        <taxon>Podosporaceae</taxon>
        <taxon>Podospora</taxon>
    </lineage>
</organism>
<proteinExistence type="inferred from homology"/>
<dbReference type="GO" id="GO:0015031">
    <property type="term" value="P:protein transport"/>
    <property type="evidence" value="ECO:0007669"/>
    <property type="project" value="UniProtKB-KW"/>
</dbReference>
<dbReference type="InterPro" id="IPR018939">
    <property type="entry name" value="Autophagy-rel_prot_27"/>
</dbReference>
<keyword evidence="15 19" id="KW-0472">Membrane</keyword>